<dbReference type="STRING" id="1444770.AF72_00970"/>
<comment type="caution">
    <text evidence="1">The sequence shown here is derived from an EMBL/GenBank/DDBJ whole genome shotgun (WGS) entry which is preliminary data.</text>
</comment>
<reference evidence="1 2" key="1">
    <citation type="journal article" date="2014" name="Genome Announc.">
        <title>Draft Genome Sequence of Xylella fastidiosa Pear Leaf Scorch Strain in Taiwan.</title>
        <authorList>
            <person name="Su C.C."/>
            <person name="Deng W.L."/>
            <person name="Jan F.J."/>
            <person name="Chang C.J."/>
            <person name="Huang H."/>
            <person name="Chen J."/>
        </authorList>
    </citation>
    <scope>NUCLEOTIDE SEQUENCE [LARGE SCALE GENOMIC DNA]</scope>
    <source>
        <strain evidence="1 2">PLS229</strain>
    </source>
</reference>
<evidence type="ECO:0000313" key="2">
    <source>
        <dbReference type="Proteomes" id="UP000020406"/>
    </source>
</evidence>
<dbReference type="AlphaFoldDB" id="Z9JNZ1"/>
<organism evidence="1 2">
    <name type="scientific">Xylella taiwanensis</name>
    <dbReference type="NCBI Taxonomy" id="1444770"/>
    <lineage>
        <taxon>Bacteria</taxon>
        <taxon>Pseudomonadati</taxon>
        <taxon>Pseudomonadota</taxon>
        <taxon>Gammaproteobacteria</taxon>
        <taxon>Lysobacterales</taxon>
        <taxon>Lysobacteraceae</taxon>
        <taxon>Xylella</taxon>
    </lineage>
</organism>
<gene>
    <name evidence="1" type="ORF">AF72_00970</name>
</gene>
<proteinExistence type="predicted"/>
<evidence type="ECO:0000313" key="1">
    <source>
        <dbReference type="EMBL" id="EWS79467.1"/>
    </source>
</evidence>
<dbReference type="Proteomes" id="UP000020406">
    <property type="component" value="Unassembled WGS sequence"/>
</dbReference>
<accession>Z9JNZ1</accession>
<name>Z9JNZ1_9GAMM</name>
<protein>
    <submittedName>
        <fullName evidence="1">Uncharacterized protein</fullName>
    </submittedName>
</protein>
<sequence>MHSSHTFLNQQLLVGMRYMGKLTAVKEDPCPQDNLEYQYGHGHLEVSAEVGGQDRT</sequence>
<dbReference type="EMBL" id="JDSQ01000001">
    <property type="protein sequence ID" value="EWS79467.1"/>
    <property type="molecule type" value="Genomic_DNA"/>
</dbReference>